<sequence>MKTHDCASSFFFKLHFPVRQNCPQDFPICIIVVYNQCRLVGTQGKHRSASPLALKTKMKKKVTQINTDSDVTERERLSEPHNTRVPMFFPSPLVRCFSPVRLPALTGVCVSCLARLPETPPGFSGHTLLSPEVTCLTLCLPVPQGHHPAVPVLFQSQHRLRRSVRRNSISPLVASLAFIFTSRDSLAAAAR</sequence>
<gene>
    <name evidence="1" type="ORF">F2P81_018821</name>
</gene>
<organism evidence="1 2">
    <name type="scientific">Scophthalmus maximus</name>
    <name type="common">Turbot</name>
    <name type="synonym">Psetta maxima</name>
    <dbReference type="NCBI Taxonomy" id="52904"/>
    <lineage>
        <taxon>Eukaryota</taxon>
        <taxon>Metazoa</taxon>
        <taxon>Chordata</taxon>
        <taxon>Craniata</taxon>
        <taxon>Vertebrata</taxon>
        <taxon>Euteleostomi</taxon>
        <taxon>Actinopterygii</taxon>
        <taxon>Neopterygii</taxon>
        <taxon>Teleostei</taxon>
        <taxon>Neoteleostei</taxon>
        <taxon>Acanthomorphata</taxon>
        <taxon>Carangaria</taxon>
        <taxon>Pleuronectiformes</taxon>
        <taxon>Pleuronectoidei</taxon>
        <taxon>Scophthalmidae</taxon>
        <taxon>Scophthalmus</taxon>
    </lineage>
</organism>
<comment type="caution">
    <text evidence="1">The sequence shown here is derived from an EMBL/GenBank/DDBJ whole genome shotgun (WGS) entry which is preliminary data.</text>
</comment>
<dbReference type="Proteomes" id="UP000438429">
    <property type="component" value="Unassembled WGS sequence"/>
</dbReference>
<reference evidence="1 2" key="1">
    <citation type="submission" date="2019-06" db="EMBL/GenBank/DDBJ databases">
        <title>Draft genomes of female and male turbot (Scophthalmus maximus).</title>
        <authorList>
            <person name="Xu H."/>
            <person name="Xu X.-W."/>
            <person name="Shao C."/>
            <person name="Chen S."/>
        </authorList>
    </citation>
    <scope>NUCLEOTIDE SEQUENCE [LARGE SCALE GENOMIC DNA]</scope>
    <source>
        <strain evidence="1">Ysfricsl-2016a</strain>
        <tissue evidence="1">Blood</tissue>
    </source>
</reference>
<evidence type="ECO:0000313" key="2">
    <source>
        <dbReference type="Proteomes" id="UP000438429"/>
    </source>
</evidence>
<proteinExistence type="predicted"/>
<name>A0A6A4S3C5_SCOMX</name>
<evidence type="ECO:0000313" key="1">
    <source>
        <dbReference type="EMBL" id="KAF0029716.1"/>
    </source>
</evidence>
<accession>A0A6A4S3C5</accession>
<dbReference type="AlphaFoldDB" id="A0A6A4S3C5"/>
<protein>
    <submittedName>
        <fullName evidence="1">Uncharacterized protein</fullName>
    </submittedName>
</protein>
<dbReference type="EMBL" id="VEVO01000016">
    <property type="protein sequence ID" value="KAF0029716.1"/>
    <property type="molecule type" value="Genomic_DNA"/>
</dbReference>